<gene>
    <name evidence="1" type="ORF">GCM10010515_24440</name>
</gene>
<proteinExistence type="predicted"/>
<reference evidence="1" key="1">
    <citation type="journal article" date="2014" name="Int. J. Syst. Evol. Microbiol.">
        <title>Complete genome sequence of Corynebacterium casei LMG S-19264T (=DSM 44701T), isolated from a smear-ripened cheese.</title>
        <authorList>
            <consortium name="US DOE Joint Genome Institute (JGI-PGF)"/>
            <person name="Walter F."/>
            <person name="Albersmeier A."/>
            <person name="Kalinowski J."/>
            <person name="Ruckert C."/>
        </authorList>
    </citation>
    <scope>NUCLEOTIDE SEQUENCE</scope>
    <source>
        <strain evidence="1">JCM 4956</strain>
    </source>
</reference>
<reference evidence="1" key="2">
    <citation type="submission" date="2020-09" db="EMBL/GenBank/DDBJ databases">
        <authorList>
            <person name="Sun Q."/>
            <person name="Ohkuma M."/>
        </authorList>
    </citation>
    <scope>NUCLEOTIDE SEQUENCE</scope>
    <source>
        <strain evidence="1">JCM 4956</strain>
    </source>
</reference>
<organism evidence="1 2">
    <name type="scientific">Streptomyces fructofermentans</name>
    <dbReference type="NCBI Taxonomy" id="152141"/>
    <lineage>
        <taxon>Bacteria</taxon>
        <taxon>Bacillati</taxon>
        <taxon>Actinomycetota</taxon>
        <taxon>Actinomycetes</taxon>
        <taxon>Kitasatosporales</taxon>
        <taxon>Streptomycetaceae</taxon>
        <taxon>Streptomyces</taxon>
    </lineage>
</organism>
<dbReference type="EMBL" id="BMWD01000007">
    <property type="protein sequence ID" value="GGX56193.1"/>
    <property type="molecule type" value="Genomic_DNA"/>
</dbReference>
<keyword evidence="2" id="KW-1185">Reference proteome</keyword>
<accession>A0A918N9G2</accession>
<evidence type="ECO:0000313" key="2">
    <source>
        <dbReference type="Proteomes" id="UP000645555"/>
    </source>
</evidence>
<dbReference type="AlphaFoldDB" id="A0A918N9G2"/>
<name>A0A918N9G2_9ACTN</name>
<evidence type="ECO:0000313" key="1">
    <source>
        <dbReference type="EMBL" id="GGX56193.1"/>
    </source>
</evidence>
<comment type="caution">
    <text evidence="1">The sequence shown here is derived from an EMBL/GenBank/DDBJ whole genome shotgun (WGS) entry which is preliminary data.</text>
</comment>
<sequence>MPALMHDRTMLVEVVNIAKLPGGPLLARVRTRIGDTSVRWCGDPAAEPGEYHVEWTVDDDITWGRNAGPATAHGHGIRRSGHRSVLRGRLRLEEDGVGLLDLHDVTVLLDFAEPLPDGVDGTWVEILVRCDRIALYPYEL</sequence>
<protein>
    <submittedName>
        <fullName evidence="1">Uncharacterized protein</fullName>
    </submittedName>
</protein>
<dbReference type="Proteomes" id="UP000645555">
    <property type="component" value="Unassembled WGS sequence"/>
</dbReference>